<keyword evidence="2" id="KW-1185">Reference proteome</keyword>
<dbReference type="EMBL" id="OBEH01000006">
    <property type="protein sequence ID" value="SNZ01700.1"/>
    <property type="molecule type" value="Genomic_DNA"/>
</dbReference>
<dbReference type="OrthoDB" id="1161757at2"/>
<sequence length="174" mass="20511">MFEKYSYKQKFLGLVALLLVLFLAANKRSFKVTKNAYGQMREIREKLEFMQNSNHDSRELQRQMDLYDNLIGKQDIQPDMAQQSILDFATKYDDIEIDELSETHFSNTKGFDVITNRLTLEGSYSALAKVVYDYEKNFKVSSLVGVSFIREKNYNRRKNKLKVLLIFQNYEKSI</sequence>
<dbReference type="AlphaFoldDB" id="A0A285MWX0"/>
<dbReference type="RefSeq" id="WP_097047128.1">
    <property type="nucleotide sequence ID" value="NZ_OBEH01000006.1"/>
</dbReference>
<protein>
    <recommendedName>
        <fullName evidence="3">General secretion pathway protein</fullName>
    </recommendedName>
</protein>
<evidence type="ECO:0008006" key="3">
    <source>
        <dbReference type="Google" id="ProtNLM"/>
    </source>
</evidence>
<gene>
    <name evidence="1" type="ORF">SAMN06265377_3542</name>
</gene>
<name>A0A285MWX0_9FLAO</name>
<evidence type="ECO:0000313" key="2">
    <source>
        <dbReference type="Proteomes" id="UP000219048"/>
    </source>
</evidence>
<accession>A0A285MWX0</accession>
<reference evidence="2" key="1">
    <citation type="submission" date="2017-09" db="EMBL/GenBank/DDBJ databases">
        <authorList>
            <person name="Varghese N."/>
            <person name="Submissions S."/>
        </authorList>
    </citation>
    <scope>NUCLEOTIDE SEQUENCE [LARGE SCALE GENOMIC DNA]</scope>
    <source>
        <strain evidence="2">DSM 25885</strain>
    </source>
</reference>
<proteinExistence type="predicted"/>
<evidence type="ECO:0000313" key="1">
    <source>
        <dbReference type="EMBL" id="SNZ01700.1"/>
    </source>
</evidence>
<organism evidence="1 2">
    <name type="scientific">Flagellimonas pacifica</name>
    <dbReference type="NCBI Taxonomy" id="1247520"/>
    <lineage>
        <taxon>Bacteria</taxon>
        <taxon>Pseudomonadati</taxon>
        <taxon>Bacteroidota</taxon>
        <taxon>Flavobacteriia</taxon>
        <taxon>Flavobacteriales</taxon>
        <taxon>Flavobacteriaceae</taxon>
        <taxon>Flagellimonas</taxon>
    </lineage>
</organism>
<dbReference type="Proteomes" id="UP000219048">
    <property type="component" value="Unassembled WGS sequence"/>
</dbReference>